<keyword evidence="9 11" id="KW-0472">Membrane</keyword>
<dbReference type="InterPro" id="IPR039426">
    <property type="entry name" value="TonB-dep_rcpt-like"/>
</dbReference>
<dbReference type="PANTHER" id="PTHR32552:SF81">
    <property type="entry name" value="TONB-DEPENDENT OUTER MEMBRANE RECEPTOR"/>
    <property type="match status" value="1"/>
</dbReference>
<feature type="chain" id="PRO_5030748243" evidence="13">
    <location>
        <begin position="35"/>
        <end position="843"/>
    </location>
</feature>
<feature type="domain" description="TonB-dependent receptor plug" evidence="15">
    <location>
        <begin position="64"/>
        <end position="167"/>
    </location>
</feature>
<evidence type="ECO:0000259" key="15">
    <source>
        <dbReference type="Pfam" id="PF07715"/>
    </source>
</evidence>
<keyword evidence="2 11" id="KW-0813">Transport</keyword>
<evidence type="ECO:0000256" key="6">
    <source>
        <dbReference type="ARBA" id="ARBA00023004"/>
    </source>
</evidence>
<evidence type="ECO:0000256" key="1">
    <source>
        <dbReference type="ARBA" id="ARBA00004571"/>
    </source>
</evidence>
<dbReference type="AlphaFoldDB" id="A0A7W9B5L2"/>
<comment type="similarity">
    <text evidence="11 12">Belongs to the TonB-dependent receptor family.</text>
</comment>
<dbReference type="PROSITE" id="PS52016">
    <property type="entry name" value="TONB_DEPENDENT_REC_3"/>
    <property type="match status" value="1"/>
</dbReference>
<evidence type="ECO:0000256" key="10">
    <source>
        <dbReference type="ARBA" id="ARBA00023237"/>
    </source>
</evidence>
<evidence type="ECO:0000256" key="2">
    <source>
        <dbReference type="ARBA" id="ARBA00022448"/>
    </source>
</evidence>
<comment type="caution">
    <text evidence="16">The sequence shown here is derived from an EMBL/GenBank/DDBJ whole genome shotgun (WGS) entry which is preliminary data.</text>
</comment>
<evidence type="ECO:0000256" key="5">
    <source>
        <dbReference type="ARBA" id="ARBA00022692"/>
    </source>
</evidence>
<evidence type="ECO:0000313" key="16">
    <source>
        <dbReference type="EMBL" id="MBB5706690.1"/>
    </source>
</evidence>
<dbReference type="EMBL" id="JACIJH010000005">
    <property type="protein sequence ID" value="MBB5706690.1"/>
    <property type="molecule type" value="Genomic_DNA"/>
</dbReference>
<keyword evidence="4" id="KW-0410">Iron transport</keyword>
<dbReference type="GO" id="GO:0009279">
    <property type="term" value="C:cell outer membrane"/>
    <property type="evidence" value="ECO:0007669"/>
    <property type="project" value="UniProtKB-SubCell"/>
</dbReference>
<dbReference type="InterPro" id="IPR000531">
    <property type="entry name" value="Beta-barrel_TonB"/>
</dbReference>
<keyword evidence="10 11" id="KW-0998">Cell outer membrane</keyword>
<organism evidence="16 17">
    <name type="scientific">Sphingopyxis panaciterrulae</name>
    <dbReference type="NCBI Taxonomy" id="462372"/>
    <lineage>
        <taxon>Bacteria</taxon>
        <taxon>Pseudomonadati</taxon>
        <taxon>Pseudomonadota</taxon>
        <taxon>Alphaproteobacteria</taxon>
        <taxon>Sphingomonadales</taxon>
        <taxon>Sphingomonadaceae</taxon>
        <taxon>Sphingopyxis</taxon>
    </lineage>
</organism>
<dbReference type="InterPro" id="IPR036942">
    <property type="entry name" value="Beta-barrel_TonB_sf"/>
</dbReference>
<keyword evidence="17" id="KW-1185">Reference proteome</keyword>
<dbReference type="GO" id="GO:0006826">
    <property type="term" value="P:iron ion transport"/>
    <property type="evidence" value="ECO:0007669"/>
    <property type="project" value="UniProtKB-KW"/>
</dbReference>
<dbReference type="InterPro" id="IPR006311">
    <property type="entry name" value="TAT_signal"/>
</dbReference>
<dbReference type="RefSeq" id="WP_184097819.1">
    <property type="nucleotide sequence ID" value="NZ_JACIJH010000005.1"/>
</dbReference>
<dbReference type="PANTHER" id="PTHR32552">
    <property type="entry name" value="FERRICHROME IRON RECEPTOR-RELATED"/>
    <property type="match status" value="1"/>
</dbReference>
<dbReference type="InterPro" id="IPR012910">
    <property type="entry name" value="Plug_dom"/>
</dbReference>
<keyword evidence="13" id="KW-0732">Signal</keyword>
<evidence type="ECO:0000256" key="11">
    <source>
        <dbReference type="PROSITE-ProRule" id="PRU01360"/>
    </source>
</evidence>
<proteinExistence type="inferred from homology"/>
<evidence type="ECO:0000256" key="12">
    <source>
        <dbReference type="RuleBase" id="RU003357"/>
    </source>
</evidence>
<keyword evidence="16" id="KW-0675">Receptor</keyword>
<dbReference type="SUPFAM" id="SSF56935">
    <property type="entry name" value="Porins"/>
    <property type="match status" value="1"/>
</dbReference>
<dbReference type="Pfam" id="PF00593">
    <property type="entry name" value="TonB_dep_Rec_b-barrel"/>
    <property type="match status" value="1"/>
</dbReference>
<dbReference type="Proteomes" id="UP000537161">
    <property type="component" value="Unassembled WGS sequence"/>
</dbReference>
<name>A0A7W9B5L2_9SPHN</name>
<feature type="domain" description="TonB-dependent receptor-like beta-barrel" evidence="14">
    <location>
        <begin position="348"/>
        <end position="806"/>
    </location>
</feature>
<evidence type="ECO:0000256" key="7">
    <source>
        <dbReference type="ARBA" id="ARBA00023065"/>
    </source>
</evidence>
<evidence type="ECO:0000259" key="14">
    <source>
        <dbReference type="Pfam" id="PF00593"/>
    </source>
</evidence>
<dbReference type="PROSITE" id="PS51318">
    <property type="entry name" value="TAT"/>
    <property type="match status" value="1"/>
</dbReference>
<evidence type="ECO:0000256" key="3">
    <source>
        <dbReference type="ARBA" id="ARBA00022452"/>
    </source>
</evidence>
<evidence type="ECO:0000256" key="4">
    <source>
        <dbReference type="ARBA" id="ARBA00022496"/>
    </source>
</evidence>
<dbReference type="Pfam" id="PF07715">
    <property type="entry name" value="Plug"/>
    <property type="match status" value="1"/>
</dbReference>
<evidence type="ECO:0000256" key="8">
    <source>
        <dbReference type="ARBA" id="ARBA00023077"/>
    </source>
</evidence>
<evidence type="ECO:0000256" key="13">
    <source>
        <dbReference type="SAM" id="SignalP"/>
    </source>
</evidence>
<feature type="signal peptide" evidence="13">
    <location>
        <begin position="1"/>
        <end position="34"/>
    </location>
</feature>
<keyword evidence="5 11" id="KW-0812">Transmembrane</keyword>
<accession>A0A7W9B5L2</accession>
<evidence type="ECO:0000313" key="17">
    <source>
        <dbReference type="Proteomes" id="UP000537161"/>
    </source>
</evidence>
<comment type="subcellular location">
    <subcellularLocation>
        <location evidence="1 11">Cell outer membrane</location>
        <topology evidence="1 11">Multi-pass membrane protein</topology>
    </subcellularLocation>
</comment>
<sequence length="843" mass="90585">MTGIYDHARRAQNRRMALLAAASLTTLLPAAALAQAEGAAPAAEAAGDDGAIIVTARRRDESILETPIAVSVASGEELRSNDVALAPDLVKLTPGLTAQMGSSGALGLSRRTSRFAIRGQGGGTGVVTYFADVPSFGLESNFFDLDNVQVIKGPVGTLFGRVTTGGAVLFSPTGPGDEFEGFVDLKVGEHGRRDVEFAVGGPLIDNVLGLRVSGQILKSDGFSSNRYDGGRLDGRDGRSFRAILEFTPTEGITNTMIGAVDYIEDPVRSGVPTIARPFSAVVNLGPFGTIQRGNSQRIAPSLAQLNAIDCPGGVCPTWLDLAQGAVDDQEGRSVYDVNENNVAFPSVNQRQIGVINTTEFEVADFLTLKNIFSYQSNSRRGNSAQNVDSLYLPMLELVDGPGQGPRALTEEVQAQASLLDDRLDITAGFFYEKNWSPHYQQSAVLLYGGYLGQAGNAVACTLAGTVAEPGADGSFYCYSGARITLGKSRSTDRAVYTQATFDVTDKLSLTAGYRYTWSKRSSAQASYSSLSILDSGLPTQRVQINGAAPFVIAGDIKSIPGESFQTLAFEKGTWAFAAQYHFNPDLMVYATTRRGYNPGGFNGANAPAGFEQYDAEIVTDYEIGAKYSWRNGPLRGLVSFDVYRDNFDNAQRNVTQPVNGNPVAYVANVARIRIQGFDLDASASYDWFTLGGFVTLTDAKYLEYPNTGQFDAFPIPFDLTSFHPANVSKWLWGIRPRIDFGRMIDGAPDISLSGNIYHRGSFSSSEPNVGVEAQRQIDGFTTTDVRLDWTNIGGSGLSAALAVTNLFDFNGKIGGNELRGTNGINIDVFSPPRQFYVQLGYKF</sequence>
<keyword evidence="8 12" id="KW-0798">TonB box</keyword>
<keyword evidence="3 11" id="KW-1134">Transmembrane beta strand</keyword>
<keyword evidence="6" id="KW-0408">Iron</keyword>
<dbReference type="Gene3D" id="2.40.170.20">
    <property type="entry name" value="TonB-dependent receptor, beta-barrel domain"/>
    <property type="match status" value="2"/>
</dbReference>
<gene>
    <name evidence="16" type="ORF">FHR21_002047</name>
</gene>
<reference evidence="16 17" key="1">
    <citation type="submission" date="2020-08" db="EMBL/GenBank/DDBJ databases">
        <title>Genomic Encyclopedia of Type Strains, Phase IV (KMG-IV): sequencing the most valuable type-strain genomes for metagenomic binning, comparative biology and taxonomic classification.</title>
        <authorList>
            <person name="Goeker M."/>
        </authorList>
    </citation>
    <scope>NUCLEOTIDE SEQUENCE [LARGE SCALE GENOMIC DNA]</scope>
    <source>
        <strain evidence="16 17">DSM 27163</strain>
    </source>
</reference>
<protein>
    <submittedName>
        <fullName evidence="16">Iron complex outermembrane receptor protein</fullName>
    </submittedName>
</protein>
<evidence type="ECO:0000256" key="9">
    <source>
        <dbReference type="ARBA" id="ARBA00023136"/>
    </source>
</evidence>
<keyword evidence="7" id="KW-0406">Ion transport</keyword>